<feature type="non-terminal residue" evidence="1">
    <location>
        <position position="1"/>
    </location>
</feature>
<accession>A0A0F9HF57</accession>
<sequence length="208" mass="22516">ETQATDSTGLKTDPTVATVRIFKETGGAGAFDNTELAGSPFTITKINAKDGNYGVKVAKSLFTAGNYYRVLFEETVDGITTASEKTYFMLNSSSVKANVSGLAIEGNVEGHVDTALASYDGPTRSEATSDKDEIIVEVNANEAKIDTLLENNQFNIDEFRTFTYDGIGRTATMTIRLTDIITPTAIWVYTFTYDGNGNVDNVAIERTL</sequence>
<evidence type="ECO:0000313" key="1">
    <source>
        <dbReference type="EMBL" id="KKL73737.1"/>
    </source>
</evidence>
<name>A0A0F9HF57_9ZZZZ</name>
<comment type="caution">
    <text evidence="1">The sequence shown here is derived from an EMBL/GenBank/DDBJ whole genome shotgun (WGS) entry which is preliminary data.</text>
</comment>
<protein>
    <submittedName>
        <fullName evidence="1">Uncharacterized protein</fullName>
    </submittedName>
</protein>
<proteinExistence type="predicted"/>
<dbReference type="EMBL" id="LAZR01024869">
    <property type="protein sequence ID" value="KKL73737.1"/>
    <property type="molecule type" value="Genomic_DNA"/>
</dbReference>
<organism evidence="1">
    <name type="scientific">marine sediment metagenome</name>
    <dbReference type="NCBI Taxonomy" id="412755"/>
    <lineage>
        <taxon>unclassified sequences</taxon>
        <taxon>metagenomes</taxon>
        <taxon>ecological metagenomes</taxon>
    </lineage>
</organism>
<gene>
    <name evidence="1" type="ORF">LCGC14_2071930</name>
</gene>
<reference evidence="1" key="1">
    <citation type="journal article" date="2015" name="Nature">
        <title>Complex archaea that bridge the gap between prokaryotes and eukaryotes.</title>
        <authorList>
            <person name="Spang A."/>
            <person name="Saw J.H."/>
            <person name="Jorgensen S.L."/>
            <person name="Zaremba-Niedzwiedzka K."/>
            <person name="Martijn J."/>
            <person name="Lind A.E."/>
            <person name="van Eijk R."/>
            <person name="Schleper C."/>
            <person name="Guy L."/>
            <person name="Ettema T.J."/>
        </authorList>
    </citation>
    <scope>NUCLEOTIDE SEQUENCE</scope>
</reference>
<dbReference type="AlphaFoldDB" id="A0A0F9HF57"/>